<reference evidence="6" key="1">
    <citation type="submission" date="2010-03" db="EMBL/GenBank/DDBJ databases">
        <title>Complete sequence of Mobiluncus curtisii ATCC 43063.</title>
        <authorList>
            <person name="Muzny D."/>
            <person name="Qin X."/>
            <person name="Deng J."/>
            <person name="Jiang H."/>
            <person name="Liu Y."/>
            <person name="Qu J."/>
            <person name="Song X.-Z."/>
            <person name="Zhang L."/>
            <person name="Thornton R."/>
            <person name="Coyle M."/>
            <person name="Francisco L."/>
            <person name="Jackson L."/>
            <person name="Javaid M."/>
            <person name="Korchina V."/>
            <person name="Kovar C."/>
            <person name="Mata R."/>
            <person name="Mathew T."/>
            <person name="Ngo R."/>
            <person name="Nguyen L."/>
            <person name="Nguyen N."/>
            <person name="Okwuonu G."/>
            <person name="Ongeri F."/>
            <person name="Pham C."/>
            <person name="Simmons D."/>
            <person name="Wilczek-Boney K."/>
            <person name="Hale W."/>
            <person name="Jakkamsetti A."/>
            <person name="Pham P."/>
            <person name="Ruth R."/>
            <person name="San Lucas F."/>
            <person name="Warren J."/>
            <person name="Zhang J."/>
            <person name="Zhao Z."/>
            <person name="Zhou C."/>
            <person name="Zhu D."/>
            <person name="Lee S."/>
            <person name="Bess C."/>
            <person name="Blankenburg K."/>
            <person name="Forbes L."/>
            <person name="Fu Q."/>
            <person name="Gubbala S."/>
            <person name="Hirani K."/>
            <person name="Jayaseelan J.C."/>
            <person name="Lara F."/>
            <person name="Munidasa M."/>
            <person name="Palculict T."/>
            <person name="Patil S."/>
            <person name="Pu L.-L."/>
            <person name="Saada N."/>
            <person name="Tang L."/>
            <person name="Weissenberger G."/>
            <person name="Zhu Y."/>
            <person name="Hemphill L."/>
            <person name="Shang Y."/>
            <person name="Youmans B."/>
            <person name="Ayvaz T."/>
            <person name="Ross M."/>
            <person name="Santibanez J."/>
            <person name="Aqrawi P."/>
            <person name="Gross S."/>
            <person name="Joshi V."/>
            <person name="Fowler G."/>
            <person name="Nazareth L."/>
            <person name="Reid J."/>
            <person name="Worley K."/>
            <person name="Petrosino J."/>
            <person name="Highlander S."/>
            <person name="Gibbs R."/>
            <person name="Gibbs R."/>
        </authorList>
    </citation>
    <scope>NUCLEOTIDE SEQUENCE [LARGE SCALE GENOMIC DNA]</scope>
    <source>
        <strain evidence="6">ATCC 19194</strain>
    </source>
</reference>
<feature type="region of interest" description="Disordered" evidence="3">
    <location>
        <begin position="521"/>
        <end position="555"/>
    </location>
</feature>
<name>D4XUS8_ACIHA</name>
<protein>
    <submittedName>
        <fullName evidence="5">MobA/MobL family protein</fullName>
    </submittedName>
</protein>
<evidence type="ECO:0000313" key="5">
    <source>
        <dbReference type="EMBL" id="EFF81052.1"/>
    </source>
</evidence>
<keyword evidence="2" id="KW-0184">Conjugation</keyword>
<sequence length="555" mass="65644">MYFAKAKLRAKANMAIYHFSVKAISRGAGRSAVACAAYRSGEKLVCDYYGIEQDYTKKTGVEFTNIYAPENTKKELLDRQKLWNTVEKVERRKDALLAREFEIAFPQELNQEQRQNLLDELCQKLVKKHGVIVDAAIHAPHTASGSDERNYHAHVMFTTRAINKNGEFEAKKFRDFSRDNGTETVKAWRETFADLVNMQLEKIGSNERVSHLSYEDQENGLEATAHEGYQVTQLRRLGIDTEISLENDAIKQRNAEKTINEQVIKELDQEITVSERLICDLREEKSEYDRNQAETQKAATIAAQRKIEHDREQAKQLDRDKFLQLQDRYKNFADSYFITINNKNQSLNDISEQLERSKKWLSKQRDVYEREGIFYHAMTHDMISINTPNYWLSSVQFDQKKKEIERQYQTQIIELISDSNIEIVVRDLRKTAAKILGRGEDLPVNHQEKQTFFKKLFAKKEYVHSYETLSDYDEHVVPVLKKIEIRQELIERQKEKQLEREKLDEIEKKRYEQEVRQIKLENEKRYESERNQRYQSQRDFETEQPKPRPKNDFEI</sequence>
<comment type="caution">
    <text evidence="5">The sequence shown here is derived from an EMBL/GenBank/DDBJ whole genome shotgun (WGS) entry which is preliminary data.</text>
</comment>
<dbReference type="EMBL" id="ADMT01000251">
    <property type="protein sequence ID" value="EFF81052.1"/>
    <property type="molecule type" value="Genomic_DNA"/>
</dbReference>
<dbReference type="Gene3D" id="3.30.930.30">
    <property type="match status" value="1"/>
</dbReference>
<feature type="domain" description="MobA/MobL protein" evidence="4">
    <location>
        <begin position="30"/>
        <end position="235"/>
    </location>
</feature>
<accession>D4XUS8</accession>
<dbReference type="Proteomes" id="UP000003085">
    <property type="component" value="Unassembled WGS sequence"/>
</dbReference>
<dbReference type="AlphaFoldDB" id="D4XUS8"/>
<evidence type="ECO:0000256" key="1">
    <source>
        <dbReference type="ARBA" id="ARBA00010873"/>
    </source>
</evidence>
<dbReference type="InterPro" id="IPR005053">
    <property type="entry name" value="MobA_MobL"/>
</dbReference>
<dbReference type="HOGENOM" id="CLU_032106_1_0_6"/>
<dbReference type="NCBIfam" id="NF041496">
    <property type="entry name" value="MobQ"/>
    <property type="match status" value="1"/>
</dbReference>
<dbReference type="Pfam" id="PF03389">
    <property type="entry name" value="MobA_MobL"/>
    <property type="match status" value="1"/>
</dbReference>
<evidence type="ECO:0000259" key="4">
    <source>
        <dbReference type="Pfam" id="PF03389"/>
    </source>
</evidence>
<proteinExistence type="inferred from homology"/>
<gene>
    <name evidence="5" type="ORF">HMP0015_3470</name>
</gene>
<evidence type="ECO:0000313" key="6">
    <source>
        <dbReference type="Proteomes" id="UP000003085"/>
    </source>
</evidence>
<organism evidence="5 6">
    <name type="scientific">Acinetobacter haemolyticus ATCC 19194</name>
    <dbReference type="NCBI Taxonomy" id="707232"/>
    <lineage>
        <taxon>Bacteria</taxon>
        <taxon>Pseudomonadati</taxon>
        <taxon>Pseudomonadota</taxon>
        <taxon>Gammaproteobacteria</taxon>
        <taxon>Moraxellales</taxon>
        <taxon>Moraxellaceae</taxon>
        <taxon>Acinetobacter</taxon>
    </lineage>
</organism>
<comment type="similarity">
    <text evidence="1">Belongs to the MobA/MobL family.</text>
</comment>
<evidence type="ECO:0000256" key="3">
    <source>
        <dbReference type="SAM" id="MobiDB-lite"/>
    </source>
</evidence>
<evidence type="ECO:0000256" key="2">
    <source>
        <dbReference type="ARBA" id="ARBA00022971"/>
    </source>
</evidence>